<sequence length="129" mass="14986">MACDGMEGDLVVCAVVHDVFIFWLLPKQLRLEVVECFEDFGVVADHPLWEPVCRNESPNYMEKCCCRHAGYYLRKNSSSIQAGYQDDPVFGCSQVINSEVEGSHVIHTGSLERILWFRYSLFWMNREMR</sequence>
<gene>
    <name evidence="1" type="primary">Necator_chrI.g3365</name>
    <name evidence="1" type="ORF">RB195_007236</name>
</gene>
<protein>
    <submittedName>
        <fullName evidence="1">Uncharacterized protein</fullName>
    </submittedName>
</protein>
<evidence type="ECO:0000313" key="1">
    <source>
        <dbReference type="EMBL" id="KAK6730643.1"/>
    </source>
</evidence>
<name>A0ABR1BZ45_NECAM</name>
<dbReference type="EMBL" id="JAVFWL010000001">
    <property type="protein sequence ID" value="KAK6730643.1"/>
    <property type="molecule type" value="Genomic_DNA"/>
</dbReference>
<proteinExistence type="predicted"/>
<dbReference type="Proteomes" id="UP001303046">
    <property type="component" value="Unassembled WGS sequence"/>
</dbReference>
<keyword evidence="2" id="KW-1185">Reference proteome</keyword>
<evidence type="ECO:0000313" key="2">
    <source>
        <dbReference type="Proteomes" id="UP001303046"/>
    </source>
</evidence>
<comment type="caution">
    <text evidence="1">The sequence shown here is derived from an EMBL/GenBank/DDBJ whole genome shotgun (WGS) entry which is preliminary data.</text>
</comment>
<accession>A0ABR1BZ45</accession>
<reference evidence="1 2" key="1">
    <citation type="submission" date="2023-08" db="EMBL/GenBank/DDBJ databases">
        <title>A Necator americanus chromosomal reference genome.</title>
        <authorList>
            <person name="Ilik V."/>
            <person name="Petrzelkova K.J."/>
            <person name="Pardy F."/>
            <person name="Fuh T."/>
            <person name="Niatou-Singa F.S."/>
            <person name="Gouil Q."/>
            <person name="Baker L."/>
            <person name="Ritchie M.E."/>
            <person name="Jex A.R."/>
            <person name="Gazzola D."/>
            <person name="Li H."/>
            <person name="Toshio Fujiwara R."/>
            <person name="Zhan B."/>
            <person name="Aroian R.V."/>
            <person name="Pafco B."/>
            <person name="Schwarz E.M."/>
        </authorList>
    </citation>
    <scope>NUCLEOTIDE SEQUENCE [LARGE SCALE GENOMIC DNA]</scope>
    <source>
        <strain evidence="1 2">Aroian</strain>
        <tissue evidence="1">Whole animal</tissue>
    </source>
</reference>
<organism evidence="1 2">
    <name type="scientific">Necator americanus</name>
    <name type="common">Human hookworm</name>
    <dbReference type="NCBI Taxonomy" id="51031"/>
    <lineage>
        <taxon>Eukaryota</taxon>
        <taxon>Metazoa</taxon>
        <taxon>Ecdysozoa</taxon>
        <taxon>Nematoda</taxon>
        <taxon>Chromadorea</taxon>
        <taxon>Rhabditida</taxon>
        <taxon>Rhabditina</taxon>
        <taxon>Rhabditomorpha</taxon>
        <taxon>Strongyloidea</taxon>
        <taxon>Ancylostomatidae</taxon>
        <taxon>Bunostominae</taxon>
        <taxon>Necator</taxon>
    </lineage>
</organism>